<keyword evidence="5" id="KW-1185">Reference proteome</keyword>
<keyword evidence="1" id="KW-0812">Transmembrane</keyword>
<dbReference type="EMBL" id="MLHL01000081">
    <property type="protein sequence ID" value="OOF46012.1"/>
    <property type="molecule type" value="Genomic_DNA"/>
</dbReference>
<dbReference type="Proteomes" id="UP000189161">
    <property type="component" value="Unassembled WGS sequence"/>
</dbReference>
<comment type="caution">
    <text evidence="3">The sequence shown here is derived from an EMBL/GenBank/DDBJ whole genome shotgun (WGS) entry which is preliminary data.</text>
</comment>
<proteinExistence type="predicted"/>
<dbReference type="EMBL" id="MLHK01000079">
    <property type="protein sequence ID" value="OOF43100.1"/>
    <property type="molecule type" value="Genomic_DNA"/>
</dbReference>
<dbReference type="OrthoDB" id="5683878at2"/>
<organism evidence="3 5">
    <name type="scientific">Rodentibacter trehalosifermentans</name>
    <dbReference type="NCBI Taxonomy" id="1908263"/>
    <lineage>
        <taxon>Bacteria</taxon>
        <taxon>Pseudomonadati</taxon>
        <taxon>Pseudomonadota</taxon>
        <taxon>Gammaproteobacteria</taxon>
        <taxon>Pasteurellales</taxon>
        <taxon>Pasteurellaceae</taxon>
        <taxon>Rodentibacter</taxon>
    </lineage>
</organism>
<evidence type="ECO:0000313" key="2">
    <source>
        <dbReference type="EMBL" id="OOF43100.1"/>
    </source>
</evidence>
<feature type="transmembrane region" description="Helical" evidence="1">
    <location>
        <begin position="49"/>
        <end position="72"/>
    </location>
</feature>
<keyword evidence="1" id="KW-1133">Transmembrane helix</keyword>
<keyword evidence="1" id="KW-0472">Membrane</keyword>
<protein>
    <submittedName>
        <fullName evidence="3">Uncharacterized protein</fullName>
    </submittedName>
</protein>
<accession>A0A1V3IMX8</accession>
<reference evidence="4 5" key="1">
    <citation type="submission" date="2016-10" db="EMBL/GenBank/DDBJ databases">
        <title>Rodentibacter gen. nov. and new species.</title>
        <authorList>
            <person name="Christensen H."/>
        </authorList>
    </citation>
    <scope>NUCLEOTIDE SEQUENCE [LARGE SCALE GENOMIC DNA]</scope>
    <source>
        <strain evidence="2 4">H1983213011</strain>
        <strain evidence="3 5">H1987082031</strain>
    </source>
</reference>
<evidence type="ECO:0000313" key="3">
    <source>
        <dbReference type="EMBL" id="OOF46012.1"/>
    </source>
</evidence>
<accession>A0A1V3IVP3</accession>
<gene>
    <name evidence="2" type="ORF">BKK51_12100</name>
    <name evidence="3" type="ORF">BKK52_11845</name>
</gene>
<feature type="transmembrane region" description="Helical" evidence="1">
    <location>
        <begin position="12"/>
        <end position="29"/>
    </location>
</feature>
<name>A0A1V3IVP3_9PAST</name>
<dbReference type="RefSeq" id="WP_077420092.1">
    <property type="nucleotide sequence ID" value="NZ_MLHK01000079.1"/>
</dbReference>
<dbReference type="Proteomes" id="UP000188728">
    <property type="component" value="Unassembled WGS sequence"/>
</dbReference>
<evidence type="ECO:0000256" key="1">
    <source>
        <dbReference type="SAM" id="Phobius"/>
    </source>
</evidence>
<evidence type="ECO:0000313" key="5">
    <source>
        <dbReference type="Proteomes" id="UP000189161"/>
    </source>
</evidence>
<evidence type="ECO:0000313" key="4">
    <source>
        <dbReference type="Proteomes" id="UP000188728"/>
    </source>
</evidence>
<sequence>MKEIKFRAMRAAGIACFVVLIAIGVWVFSSSSEEIVNILTLAGQQVGGGTTYGAFLLATLPPLAGFLTYHIWKWIIK</sequence>
<dbReference type="AlphaFoldDB" id="A0A1V3IVP3"/>